<feature type="transmembrane region" description="Helical" evidence="2">
    <location>
        <begin position="12"/>
        <end position="31"/>
    </location>
</feature>
<dbReference type="HOGENOM" id="CLU_2930727_0_0_11"/>
<evidence type="ECO:0000313" key="4">
    <source>
        <dbReference type="Proteomes" id="UP000009888"/>
    </source>
</evidence>
<dbReference type="PATRIC" id="fig|883066.3.peg.1236"/>
<proteinExistence type="predicted"/>
<evidence type="ECO:0000256" key="2">
    <source>
        <dbReference type="SAM" id="Phobius"/>
    </source>
</evidence>
<dbReference type="AlphaFoldDB" id="K9F0L1"/>
<dbReference type="Proteomes" id="UP000009888">
    <property type="component" value="Unassembled WGS sequence"/>
</dbReference>
<dbReference type="NCBIfam" id="TIGR01167">
    <property type="entry name" value="LPXTG_anchor"/>
    <property type="match status" value="1"/>
</dbReference>
<sequence length="60" mass="6371">MALVATGAQVLAWIIVAILVLAFGGGLIFLARRRQKSDDDVVLDEQGNATGEGTLPFDEQ</sequence>
<gene>
    <name evidence="3" type="ORF">HMPREF9233_01178</name>
</gene>
<keyword evidence="2" id="KW-1133">Transmembrane helix</keyword>
<protein>
    <submittedName>
        <fullName evidence="3">LPXTG-domain-containing protein cell wall anchor domain</fullName>
    </submittedName>
</protein>
<dbReference type="RefSeq" id="WP_007001384.1">
    <property type="nucleotide sequence ID" value="NZ_JH992955.1"/>
</dbReference>
<name>K9F0L1_9ACTO</name>
<comment type="caution">
    <text evidence="3">The sequence shown here is derived from an EMBL/GenBank/DDBJ whole genome shotgun (WGS) entry which is preliminary data.</text>
</comment>
<evidence type="ECO:0000256" key="1">
    <source>
        <dbReference type="SAM" id="MobiDB-lite"/>
    </source>
</evidence>
<accession>K9F0L1</accession>
<dbReference type="EMBL" id="AGWL01000006">
    <property type="protein sequence ID" value="EKU95040.1"/>
    <property type="molecule type" value="Genomic_DNA"/>
</dbReference>
<keyword evidence="4" id="KW-1185">Reference proteome</keyword>
<organism evidence="3 4">
    <name type="scientific">Actinobaculum massiliense ACS-171-V-Col2</name>
    <dbReference type="NCBI Taxonomy" id="883066"/>
    <lineage>
        <taxon>Bacteria</taxon>
        <taxon>Bacillati</taxon>
        <taxon>Actinomycetota</taxon>
        <taxon>Actinomycetes</taxon>
        <taxon>Actinomycetales</taxon>
        <taxon>Actinomycetaceae</taxon>
        <taxon>Actinobaculum</taxon>
    </lineage>
</organism>
<keyword evidence="2" id="KW-0472">Membrane</keyword>
<keyword evidence="2" id="KW-0812">Transmembrane</keyword>
<feature type="region of interest" description="Disordered" evidence="1">
    <location>
        <begin position="36"/>
        <end position="60"/>
    </location>
</feature>
<reference evidence="3 4" key="1">
    <citation type="submission" date="2012-09" db="EMBL/GenBank/DDBJ databases">
        <title>The Genome Sequence of Actinobaculum massiliae ACS-171-V-COL2.</title>
        <authorList>
            <consortium name="The Broad Institute Genome Sequencing Platform"/>
            <person name="Earl A."/>
            <person name="Ward D."/>
            <person name="Feldgarden M."/>
            <person name="Gevers D."/>
            <person name="Saerens B."/>
            <person name="Vaneechoutte M."/>
            <person name="Walker B."/>
            <person name="Young S.K."/>
            <person name="Zeng Q."/>
            <person name="Gargeya S."/>
            <person name="Fitzgerald M."/>
            <person name="Haas B."/>
            <person name="Abouelleil A."/>
            <person name="Alvarado L."/>
            <person name="Arachchi H.M."/>
            <person name="Berlin A."/>
            <person name="Chapman S.B."/>
            <person name="Goldberg J."/>
            <person name="Griggs A."/>
            <person name="Gujja S."/>
            <person name="Hansen M."/>
            <person name="Howarth C."/>
            <person name="Imamovic A."/>
            <person name="Larimer J."/>
            <person name="McCowen C."/>
            <person name="Montmayeur A."/>
            <person name="Murphy C."/>
            <person name="Neiman D."/>
            <person name="Pearson M."/>
            <person name="Priest M."/>
            <person name="Roberts A."/>
            <person name="Saif S."/>
            <person name="Shea T."/>
            <person name="Sisk P."/>
            <person name="Sykes S."/>
            <person name="Wortman J."/>
            <person name="Nusbaum C."/>
            <person name="Birren B."/>
        </authorList>
    </citation>
    <scope>NUCLEOTIDE SEQUENCE [LARGE SCALE GENOMIC DNA]</scope>
    <source>
        <strain evidence="4">ACS-171-V-Col2</strain>
    </source>
</reference>
<evidence type="ECO:0000313" key="3">
    <source>
        <dbReference type="EMBL" id="EKU95040.1"/>
    </source>
</evidence>